<dbReference type="GO" id="GO:0003700">
    <property type="term" value="F:DNA-binding transcription factor activity"/>
    <property type="evidence" value="ECO:0007669"/>
    <property type="project" value="InterPro"/>
</dbReference>
<evidence type="ECO:0000313" key="5">
    <source>
        <dbReference type="EMBL" id="SQI42950.1"/>
    </source>
</evidence>
<accession>A0A2X4VCE5</accession>
<evidence type="ECO:0000256" key="3">
    <source>
        <dbReference type="ARBA" id="ARBA00023163"/>
    </source>
</evidence>
<keyword evidence="3" id="KW-0804">Transcription</keyword>
<dbReference type="EMBL" id="LS483469">
    <property type="protein sequence ID" value="SQI42950.1"/>
    <property type="molecule type" value="Genomic_DNA"/>
</dbReference>
<evidence type="ECO:0000259" key="4">
    <source>
        <dbReference type="PROSITE" id="PS01124"/>
    </source>
</evidence>
<dbReference type="InterPro" id="IPR020449">
    <property type="entry name" value="Tscrpt_reg_AraC-type_HTH"/>
</dbReference>
<dbReference type="GO" id="GO:0043565">
    <property type="term" value="F:sequence-specific DNA binding"/>
    <property type="evidence" value="ECO:0007669"/>
    <property type="project" value="InterPro"/>
</dbReference>
<dbReference type="AlphaFoldDB" id="A0A2X4VCE5"/>
<organism evidence="5 6">
    <name type="scientific">Serratia plymuthica</name>
    <dbReference type="NCBI Taxonomy" id="82996"/>
    <lineage>
        <taxon>Bacteria</taxon>
        <taxon>Pseudomonadati</taxon>
        <taxon>Pseudomonadota</taxon>
        <taxon>Gammaproteobacteria</taxon>
        <taxon>Enterobacterales</taxon>
        <taxon>Yersiniaceae</taxon>
        <taxon>Serratia</taxon>
    </lineage>
</organism>
<dbReference type="Proteomes" id="UP000248897">
    <property type="component" value="Chromosome 1"/>
</dbReference>
<reference evidence="5 6" key="1">
    <citation type="submission" date="2018-06" db="EMBL/GenBank/DDBJ databases">
        <authorList>
            <consortium name="Pathogen Informatics"/>
            <person name="Doyle S."/>
        </authorList>
    </citation>
    <scope>NUCLEOTIDE SEQUENCE [LARGE SCALE GENOMIC DNA]</scope>
    <source>
        <strain evidence="5 6">NCTC12961</strain>
    </source>
</reference>
<keyword evidence="1" id="KW-0805">Transcription regulation</keyword>
<dbReference type="InterPro" id="IPR009057">
    <property type="entry name" value="Homeodomain-like_sf"/>
</dbReference>
<dbReference type="Gene3D" id="1.10.10.60">
    <property type="entry name" value="Homeodomain-like"/>
    <property type="match status" value="1"/>
</dbReference>
<dbReference type="SUPFAM" id="SSF46689">
    <property type="entry name" value="Homeodomain-like"/>
    <property type="match status" value="1"/>
</dbReference>
<dbReference type="PROSITE" id="PS01124">
    <property type="entry name" value="HTH_ARAC_FAMILY_2"/>
    <property type="match status" value="1"/>
</dbReference>
<dbReference type="PRINTS" id="PR00032">
    <property type="entry name" value="HTHARAC"/>
</dbReference>
<dbReference type="InterPro" id="IPR018060">
    <property type="entry name" value="HTH_AraC"/>
</dbReference>
<evidence type="ECO:0000256" key="1">
    <source>
        <dbReference type="ARBA" id="ARBA00023015"/>
    </source>
</evidence>
<protein>
    <submittedName>
        <fullName evidence="5">DNA-binding transcriptional regulator AraC</fullName>
    </submittedName>
</protein>
<name>A0A2X4VCE5_SERPL</name>
<gene>
    <name evidence="5" type="ORF">NCTC12961_03822</name>
</gene>
<proteinExistence type="predicted"/>
<dbReference type="Pfam" id="PF12833">
    <property type="entry name" value="HTH_18"/>
    <property type="match status" value="1"/>
</dbReference>
<sequence>MSIAVSLLSNGPTAIKVVGISVGYENQLHFSKAFKQVHGVSPARWRQENLQAPQPGR</sequence>
<keyword evidence="2 5" id="KW-0238">DNA-binding</keyword>
<evidence type="ECO:0000313" key="6">
    <source>
        <dbReference type="Proteomes" id="UP000248897"/>
    </source>
</evidence>
<feature type="domain" description="HTH araC/xylS-type" evidence="4">
    <location>
        <begin position="1"/>
        <end position="48"/>
    </location>
</feature>
<evidence type="ECO:0000256" key="2">
    <source>
        <dbReference type="ARBA" id="ARBA00023125"/>
    </source>
</evidence>